<name>A7UI16_AMBAM</name>
<accession>A7UI16</accession>
<evidence type="ECO:0000256" key="2">
    <source>
        <dbReference type="ARBA" id="ARBA00009500"/>
    </source>
</evidence>
<comment type="similarity">
    <text evidence="2 8">Belongs to the serpin family.</text>
</comment>
<dbReference type="InterPro" id="IPR036186">
    <property type="entry name" value="Serpin_sf"/>
</dbReference>
<evidence type="ECO:0000256" key="9">
    <source>
        <dbReference type="SAM" id="SignalP"/>
    </source>
</evidence>
<keyword evidence="7" id="KW-0325">Glycoprotein</keyword>
<dbReference type="InterPro" id="IPR023796">
    <property type="entry name" value="Serpin_dom"/>
</dbReference>
<sequence length="401" mass="43721">MSLAERVFIVLFTAAVMSTRAQDATLRHSRANNAFGLSLFSELRLTRQDQNVFFSPASVSIALGLLYTGARDKTLSELASVLGLADAGLVDRNAVLSAYKSLVDVESPNATLDIASTVLIKQSAKILDQYKCDAAWYFHAQVRSVDFLRDGSKVAAEINEWVSGKTKGKIPRLLGGALPGNTVAYLINAVYFRELGSPCSEPAKRSRCPLTPGRDEVKVPTMSVRRTFSYAYLEAIGASALAIPYAGDRFSMIIVLPSSRTGLPNVEHLLTVEVLEKLANDLVGQDVIVLLPKFNLETDYDLVSSLRKLGLESAFDSTADLSGISLANDLMVSDAKHKAMIEVNEEGTVAAGVTSVRVKQKHSARSLPRPPTTFHVDHPFLFFIWDSEHKRALFMGAITKL</sequence>
<protein>
    <submittedName>
        <fullName evidence="11">Lospin 1</fullName>
    </submittedName>
</protein>
<keyword evidence="6" id="KW-0722">Serine protease inhibitor</keyword>
<keyword evidence="4" id="KW-0646">Protease inhibitor</keyword>
<dbReference type="GO" id="GO:0004867">
    <property type="term" value="F:serine-type endopeptidase inhibitor activity"/>
    <property type="evidence" value="ECO:0007669"/>
    <property type="project" value="UniProtKB-KW"/>
</dbReference>
<evidence type="ECO:0000313" key="11">
    <source>
        <dbReference type="EMBL" id="ABS87353.1"/>
    </source>
</evidence>
<evidence type="ECO:0000256" key="6">
    <source>
        <dbReference type="ARBA" id="ARBA00022900"/>
    </source>
</evidence>
<dbReference type="InterPro" id="IPR000215">
    <property type="entry name" value="Serpin_fam"/>
</dbReference>
<evidence type="ECO:0000256" key="5">
    <source>
        <dbReference type="ARBA" id="ARBA00022729"/>
    </source>
</evidence>
<feature type="signal peptide" evidence="9">
    <location>
        <begin position="1"/>
        <end position="21"/>
    </location>
</feature>
<evidence type="ECO:0000256" key="4">
    <source>
        <dbReference type="ARBA" id="ARBA00022690"/>
    </source>
</evidence>
<proteinExistence type="evidence at transcript level"/>
<evidence type="ECO:0000256" key="1">
    <source>
        <dbReference type="ARBA" id="ARBA00004613"/>
    </source>
</evidence>
<dbReference type="EMBL" id="EU072726">
    <property type="protein sequence ID" value="ABS87353.1"/>
    <property type="molecule type" value="mRNA"/>
</dbReference>
<dbReference type="PROSITE" id="PS00284">
    <property type="entry name" value="SERPIN"/>
    <property type="match status" value="1"/>
</dbReference>
<comment type="subcellular location">
    <subcellularLocation>
        <location evidence="1">Secreted</location>
    </subcellularLocation>
</comment>
<dbReference type="GO" id="GO:0005615">
    <property type="term" value="C:extracellular space"/>
    <property type="evidence" value="ECO:0007669"/>
    <property type="project" value="InterPro"/>
</dbReference>
<dbReference type="PANTHER" id="PTHR11461">
    <property type="entry name" value="SERINE PROTEASE INHIBITOR, SERPIN"/>
    <property type="match status" value="1"/>
</dbReference>
<dbReference type="PANTHER" id="PTHR11461:SF211">
    <property type="entry name" value="GH10112P-RELATED"/>
    <property type="match status" value="1"/>
</dbReference>
<feature type="chain" id="PRO_5002716460" evidence="9">
    <location>
        <begin position="22"/>
        <end position="401"/>
    </location>
</feature>
<organism evidence="11">
    <name type="scientific">Amblyomma americanum</name>
    <name type="common">Lone star tick</name>
    <dbReference type="NCBI Taxonomy" id="6943"/>
    <lineage>
        <taxon>Eukaryota</taxon>
        <taxon>Metazoa</taxon>
        <taxon>Ecdysozoa</taxon>
        <taxon>Arthropoda</taxon>
        <taxon>Chelicerata</taxon>
        <taxon>Arachnida</taxon>
        <taxon>Acari</taxon>
        <taxon>Parasitiformes</taxon>
        <taxon>Ixodida</taxon>
        <taxon>Ixodoidea</taxon>
        <taxon>Ixodidae</taxon>
        <taxon>Amblyomminae</taxon>
        <taxon>Amblyomma</taxon>
    </lineage>
</organism>
<evidence type="ECO:0000256" key="8">
    <source>
        <dbReference type="RuleBase" id="RU000411"/>
    </source>
</evidence>
<dbReference type="Pfam" id="PF00079">
    <property type="entry name" value="Serpin"/>
    <property type="match status" value="1"/>
</dbReference>
<reference evidence="11" key="1">
    <citation type="journal article" date="2007" name="J. Exp. Biol.">
        <title>Molecular and expression analysis of a family of the Amblyomma americanum tick Lospins.</title>
        <authorList>
            <person name="Mulenga A."/>
            <person name="Khumthong R."/>
            <person name="Blandon M.A."/>
        </authorList>
    </citation>
    <scope>NUCLEOTIDE SEQUENCE</scope>
</reference>
<keyword evidence="3" id="KW-0964">Secreted</keyword>
<dbReference type="AlphaFoldDB" id="A7UI16"/>
<dbReference type="MEROPS" id="I04.088"/>
<dbReference type="InterPro" id="IPR042178">
    <property type="entry name" value="Serpin_sf_1"/>
</dbReference>
<evidence type="ECO:0000259" key="10">
    <source>
        <dbReference type="SMART" id="SM00093"/>
    </source>
</evidence>
<dbReference type="SMART" id="SM00093">
    <property type="entry name" value="SERPIN"/>
    <property type="match status" value="1"/>
</dbReference>
<dbReference type="SUPFAM" id="SSF56574">
    <property type="entry name" value="Serpins"/>
    <property type="match status" value="1"/>
</dbReference>
<dbReference type="CDD" id="cd19577">
    <property type="entry name" value="serpinJ_IRS-2-like"/>
    <property type="match status" value="1"/>
</dbReference>
<feature type="domain" description="Serpin" evidence="10">
    <location>
        <begin position="37"/>
        <end position="401"/>
    </location>
</feature>
<dbReference type="Gene3D" id="3.30.497.10">
    <property type="entry name" value="Antithrombin, subunit I, domain 2"/>
    <property type="match status" value="1"/>
</dbReference>
<dbReference type="Gene3D" id="2.30.39.10">
    <property type="entry name" value="Alpha-1-antitrypsin, domain 1"/>
    <property type="match status" value="1"/>
</dbReference>
<dbReference type="FunFam" id="3.30.497.10:FF:000031">
    <property type="entry name" value="Putative salivary serpin"/>
    <property type="match status" value="1"/>
</dbReference>
<evidence type="ECO:0000256" key="3">
    <source>
        <dbReference type="ARBA" id="ARBA00022525"/>
    </source>
</evidence>
<dbReference type="InterPro" id="IPR023795">
    <property type="entry name" value="Serpin_CS"/>
</dbReference>
<dbReference type="InterPro" id="IPR042185">
    <property type="entry name" value="Serpin_sf_2"/>
</dbReference>
<evidence type="ECO:0000256" key="7">
    <source>
        <dbReference type="ARBA" id="ARBA00023180"/>
    </source>
</evidence>
<keyword evidence="5 9" id="KW-0732">Signal</keyword>